<dbReference type="AlphaFoldDB" id="A0A212CS84"/>
<dbReference type="EMBL" id="MKHE01000013">
    <property type="protein sequence ID" value="OWK08866.1"/>
    <property type="molecule type" value="Genomic_DNA"/>
</dbReference>
<feature type="region of interest" description="Disordered" evidence="1">
    <location>
        <begin position="37"/>
        <end position="77"/>
    </location>
</feature>
<keyword evidence="3" id="KW-1185">Reference proteome</keyword>
<reference evidence="2 3" key="1">
    <citation type="journal article" date="2018" name="Mol. Genet. Genomics">
        <title>The red deer Cervus elaphus genome CerEla1.0: sequencing, annotating, genes, and chromosomes.</title>
        <authorList>
            <person name="Bana N.A."/>
            <person name="Nyiri A."/>
            <person name="Nagy J."/>
            <person name="Frank K."/>
            <person name="Nagy T."/>
            <person name="Steger V."/>
            <person name="Schiller M."/>
            <person name="Lakatos P."/>
            <person name="Sugar L."/>
            <person name="Horn P."/>
            <person name="Barta E."/>
            <person name="Orosz L."/>
        </authorList>
    </citation>
    <scope>NUCLEOTIDE SEQUENCE [LARGE SCALE GENOMIC DNA]</scope>
    <source>
        <strain evidence="2">Hungarian</strain>
    </source>
</reference>
<gene>
    <name evidence="2" type="ORF">Celaphus_00015477</name>
</gene>
<dbReference type="OrthoDB" id="10072022at2759"/>
<comment type="caution">
    <text evidence="2">The sequence shown here is derived from an EMBL/GenBank/DDBJ whole genome shotgun (WGS) entry which is preliminary data.</text>
</comment>
<proteinExistence type="predicted"/>
<evidence type="ECO:0000256" key="1">
    <source>
        <dbReference type="SAM" id="MobiDB-lite"/>
    </source>
</evidence>
<organism evidence="2 3">
    <name type="scientific">Cervus elaphus hippelaphus</name>
    <name type="common">European red deer</name>
    <dbReference type="NCBI Taxonomy" id="46360"/>
    <lineage>
        <taxon>Eukaryota</taxon>
        <taxon>Metazoa</taxon>
        <taxon>Chordata</taxon>
        <taxon>Craniata</taxon>
        <taxon>Vertebrata</taxon>
        <taxon>Euteleostomi</taxon>
        <taxon>Mammalia</taxon>
        <taxon>Eutheria</taxon>
        <taxon>Laurasiatheria</taxon>
        <taxon>Artiodactyla</taxon>
        <taxon>Ruminantia</taxon>
        <taxon>Pecora</taxon>
        <taxon>Cervidae</taxon>
        <taxon>Cervinae</taxon>
        <taxon>Cervus</taxon>
    </lineage>
</organism>
<accession>A0A212CS84</accession>
<sequence length="77" mass="8992">MIDSYWSIASRHVLLREEVAEVQGRVLRSEVDWHKKQTDQKEADYGRLSSRLQTREGLGKRCEDDRNRVVPGTEPHS</sequence>
<feature type="compositionally biased region" description="Basic and acidic residues" evidence="1">
    <location>
        <begin position="53"/>
        <end position="68"/>
    </location>
</feature>
<evidence type="ECO:0000313" key="2">
    <source>
        <dbReference type="EMBL" id="OWK08866.1"/>
    </source>
</evidence>
<protein>
    <submittedName>
        <fullName evidence="2">Uncharacterized protein</fullName>
    </submittedName>
</protein>
<name>A0A212CS84_CEREH</name>
<evidence type="ECO:0000313" key="3">
    <source>
        <dbReference type="Proteomes" id="UP000242450"/>
    </source>
</evidence>
<dbReference type="Proteomes" id="UP000242450">
    <property type="component" value="Chromosome 13"/>
</dbReference>